<evidence type="ECO:0000256" key="5">
    <source>
        <dbReference type="ARBA" id="ARBA00023136"/>
    </source>
</evidence>
<comment type="subcellular location">
    <subcellularLocation>
        <location evidence="1">Cell membrane</location>
        <topology evidence="1">Multi-pass membrane protein</topology>
    </subcellularLocation>
</comment>
<feature type="transmembrane region" description="Helical" evidence="6">
    <location>
        <begin position="345"/>
        <end position="368"/>
    </location>
</feature>
<dbReference type="PANTHER" id="PTHR33406">
    <property type="entry name" value="MEMBRANE PROTEIN MJ1562-RELATED"/>
    <property type="match status" value="1"/>
</dbReference>
<evidence type="ECO:0000256" key="4">
    <source>
        <dbReference type="ARBA" id="ARBA00022989"/>
    </source>
</evidence>
<protein>
    <submittedName>
        <fullName evidence="8">RND family transporter</fullName>
    </submittedName>
</protein>
<organism evidence="8 9">
    <name type="scientific">Pseudomonas folii</name>
    <dbReference type="NCBI Taxonomy" id="2762593"/>
    <lineage>
        <taxon>Bacteria</taxon>
        <taxon>Pseudomonadati</taxon>
        <taxon>Pseudomonadota</taxon>
        <taxon>Gammaproteobacteria</taxon>
        <taxon>Pseudomonadales</taxon>
        <taxon>Pseudomonadaceae</taxon>
        <taxon>Pseudomonas</taxon>
    </lineage>
</organism>
<dbReference type="InterPro" id="IPR050545">
    <property type="entry name" value="Mycobact_MmpL"/>
</dbReference>
<keyword evidence="5 6" id="KW-0472">Membrane</keyword>
<evidence type="ECO:0000259" key="7">
    <source>
        <dbReference type="PROSITE" id="PS50156"/>
    </source>
</evidence>
<dbReference type="PANTHER" id="PTHR33406:SF10">
    <property type="entry name" value="SSD DOMAIN-CONTAINING PROTEIN"/>
    <property type="match status" value="1"/>
</dbReference>
<name>A0ABR7AUM4_9PSED</name>
<feature type="transmembrane region" description="Helical" evidence="6">
    <location>
        <begin position="374"/>
        <end position="402"/>
    </location>
</feature>
<comment type="caution">
    <text evidence="8">The sequence shown here is derived from an EMBL/GenBank/DDBJ whole genome shotgun (WGS) entry which is preliminary data.</text>
</comment>
<accession>A0ABR7AUM4</accession>
<evidence type="ECO:0000256" key="3">
    <source>
        <dbReference type="ARBA" id="ARBA00022692"/>
    </source>
</evidence>
<keyword evidence="2" id="KW-1003">Cell membrane</keyword>
<feature type="transmembrane region" description="Helical" evidence="6">
    <location>
        <begin position="39"/>
        <end position="60"/>
    </location>
</feature>
<sequence>MSEVKLKDDRPASPEQNLTDFDTRSGSLIERGLFNHRGLILLLCLLLTLGLGAASTRLVLNASFAKMIPTGHPYIANYLANQGELTGLGNSVRIAVEAPGASIYDARYLELLGKFSDKVFLLPGVDRPFMKSLWTPNMRWMAVTEEGVEGGRVIPDDYDGSPASLETVRQNAARSGEIGQTIALDARSSLLFVPLLDTDSQTGKVLDYEKFSSQLEQLREEFQAQGLTIHITGFAKVVGDLIDGLRQILLFFAVAILIASAMLYWFTRCIRSTLLVMGCSLIAVIWQLGLVSLLGFELDPYSILVPFLVLAIGMSHGAQKMNGIMQDIGRGMHRLVAARFTFRRLFLAGLTALLCDAVGFGVLMLIQIRVIQDLALIASIGVAVLVFTNLILLPILLSYCGVGARAAARSLRSEAASEQGAKHPFWAFLDCFTRRRWATVTIVASLILGATGYVVSLGLHVGDLDPGAPELRADSRYNLDNAFLAAHYGASSDVFAVIVKTPEGGCSNYAALMRLDALEWRLRQLPSVETTASLASLNRSLLVGMSEGNPKWYDLTQNQSLLNSITGRAPRELFNQRCDTITLYAYLRDHKATTLTRLVNEVETFAQANNGPDVKFLLAAGNAGIEAATNIVVKQANRDMLFWVYGAVIVLCLVTFRSMLAVVCVVLPLILTSIMCEALMVWLGIGVKVATLPVIALGVGIGVDYALYVMSILLARLKAGDTLSEAYHNALLFTGKVVMLTGVTLAVGVATWIFSPIKFQADMGILLAFMFLLNMVGALVLLPALAHFLLPHARTWRWTWRSVRVDDADHIRPPRMDTARTQSGSPLSPQ</sequence>
<keyword evidence="4 6" id="KW-1133">Transmembrane helix</keyword>
<dbReference type="Pfam" id="PF03176">
    <property type="entry name" value="MMPL"/>
    <property type="match status" value="2"/>
</dbReference>
<keyword evidence="9" id="KW-1185">Reference proteome</keyword>
<dbReference type="InterPro" id="IPR004869">
    <property type="entry name" value="MMPL_dom"/>
</dbReference>
<feature type="transmembrane region" description="Helical" evidence="6">
    <location>
        <begin position="663"/>
        <end position="685"/>
    </location>
</feature>
<dbReference type="InterPro" id="IPR000731">
    <property type="entry name" value="SSD"/>
</dbReference>
<dbReference type="Proteomes" id="UP000651852">
    <property type="component" value="Unassembled WGS sequence"/>
</dbReference>
<feature type="transmembrane region" description="Helical" evidence="6">
    <location>
        <begin position="248"/>
        <end position="267"/>
    </location>
</feature>
<evidence type="ECO:0000256" key="1">
    <source>
        <dbReference type="ARBA" id="ARBA00004651"/>
    </source>
</evidence>
<evidence type="ECO:0000256" key="2">
    <source>
        <dbReference type="ARBA" id="ARBA00022475"/>
    </source>
</evidence>
<feature type="transmembrane region" description="Helical" evidence="6">
    <location>
        <begin position="640"/>
        <end position="656"/>
    </location>
</feature>
<feature type="transmembrane region" description="Helical" evidence="6">
    <location>
        <begin position="301"/>
        <end position="324"/>
    </location>
</feature>
<feature type="transmembrane region" description="Helical" evidence="6">
    <location>
        <begin position="765"/>
        <end position="790"/>
    </location>
</feature>
<evidence type="ECO:0000256" key="6">
    <source>
        <dbReference type="SAM" id="Phobius"/>
    </source>
</evidence>
<evidence type="ECO:0000313" key="9">
    <source>
        <dbReference type="Proteomes" id="UP000651852"/>
    </source>
</evidence>
<proteinExistence type="predicted"/>
<gene>
    <name evidence="8" type="ORF">H8S59_02430</name>
</gene>
<dbReference type="RefSeq" id="WP_187520383.1">
    <property type="nucleotide sequence ID" value="NZ_JACONW010000005.1"/>
</dbReference>
<dbReference type="Gene3D" id="1.20.1640.10">
    <property type="entry name" value="Multidrug efflux transporter AcrB transmembrane domain"/>
    <property type="match status" value="2"/>
</dbReference>
<dbReference type="SUPFAM" id="SSF82866">
    <property type="entry name" value="Multidrug efflux transporter AcrB transmembrane domain"/>
    <property type="match status" value="2"/>
</dbReference>
<feature type="transmembrane region" description="Helical" evidence="6">
    <location>
        <begin position="274"/>
        <end position="295"/>
    </location>
</feature>
<feature type="transmembrane region" description="Helical" evidence="6">
    <location>
        <begin position="437"/>
        <end position="459"/>
    </location>
</feature>
<dbReference type="PROSITE" id="PS50156">
    <property type="entry name" value="SSD"/>
    <property type="match status" value="1"/>
</dbReference>
<feature type="transmembrane region" description="Helical" evidence="6">
    <location>
        <begin position="691"/>
        <end position="715"/>
    </location>
</feature>
<evidence type="ECO:0000313" key="8">
    <source>
        <dbReference type="EMBL" id="MBC3948624.1"/>
    </source>
</evidence>
<feature type="transmembrane region" description="Helical" evidence="6">
    <location>
        <begin position="727"/>
        <end position="753"/>
    </location>
</feature>
<reference evidence="8 9" key="1">
    <citation type="submission" date="2020-08" db="EMBL/GenBank/DDBJ databases">
        <title>Putative novel bacterial strains isolated from necrotic wheat leaf tissues caused by Xanthomonas translucens.</title>
        <authorList>
            <person name="Tambong J.T."/>
        </authorList>
    </citation>
    <scope>NUCLEOTIDE SEQUENCE [LARGE SCALE GENOMIC DNA]</scope>
    <source>
        <strain evidence="8 9">DOAB 1069</strain>
    </source>
</reference>
<keyword evidence="3 6" id="KW-0812">Transmembrane</keyword>
<dbReference type="EMBL" id="JACONW010000005">
    <property type="protein sequence ID" value="MBC3948624.1"/>
    <property type="molecule type" value="Genomic_DNA"/>
</dbReference>
<feature type="domain" description="SSD" evidence="7">
    <location>
        <begin position="281"/>
        <end position="399"/>
    </location>
</feature>